<protein>
    <submittedName>
        <fullName evidence="1">Uncharacterized protein</fullName>
    </submittedName>
</protein>
<name>A0A4Z2H5W2_9TELE</name>
<evidence type="ECO:0000313" key="2">
    <source>
        <dbReference type="Proteomes" id="UP000314294"/>
    </source>
</evidence>
<proteinExistence type="predicted"/>
<evidence type="ECO:0000313" key="1">
    <source>
        <dbReference type="EMBL" id="TNN61267.1"/>
    </source>
</evidence>
<organism evidence="1 2">
    <name type="scientific">Liparis tanakae</name>
    <name type="common">Tanaka's snailfish</name>
    <dbReference type="NCBI Taxonomy" id="230148"/>
    <lineage>
        <taxon>Eukaryota</taxon>
        <taxon>Metazoa</taxon>
        <taxon>Chordata</taxon>
        <taxon>Craniata</taxon>
        <taxon>Vertebrata</taxon>
        <taxon>Euteleostomi</taxon>
        <taxon>Actinopterygii</taxon>
        <taxon>Neopterygii</taxon>
        <taxon>Teleostei</taxon>
        <taxon>Neoteleostei</taxon>
        <taxon>Acanthomorphata</taxon>
        <taxon>Eupercaria</taxon>
        <taxon>Perciformes</taxon>
        <taxon>Cottioidei</taxon>
        <taxon>Cottales</taxon>
        <taxon>Liparidae</taxon>
        <taxon>Liparis</taxon>
    </lineage>
</organism>
<comment type="caution">
    <text evidence="1">The sequence shown here is derived from an EMBL/GenBank/DDBJ whole genome shotgun (WGS) entry which is preliminary data.</text>
</comment>
<reference evidence="1 2" key="1">
    <citation type="submission" date="2019-03" db="EMBL/GenBank/DDBJ databases">
        <title>First draft genome of Liparis tanakae, snailfish: a comprehensive survey of snailfish specific genes.</title>
        <authorList>
            <person name="Kim W."/>
            <person name="Song I."/>
            <person name="Jeong J.-H."/>
            <person name="Kim D."/>
            <person name="Kim S."/>
            <person name="Ryu S."/>
            <person name="Song J.Y."/>
            <person name="Lee S.K."/>
        </authorList>
    </citation>
    <scope>NUCLEOTIDE SEQUENCE [LARGE SCALE GENOMIC DNA]</scope>
    <source>
        <tissue evidence="1">Muscle</tissue>
    </source>
</reference>
<keyword evidence="2" id="KW-1185">Reference proteome</keyword>
<dbReference type="Proteomes" id="UP000314294">
    <property type="component" value="Unassembled WGS sequence"/>
</dbReference>
<dbReference type="AlphaFoldDB" id="A0A4Z2H5W2"/>
<accession>A0A4Z2H5W2</accession>
<sequence>MSTPDSVLPSLRNCTASVVGLAGPSDSSNLALRDPAPETLVLLRVPGMRERNERLLLTPDGNVPRTLPEVQRAPRFPHQTELGSDCMLVTSPSTGTRIWTLDSGPGAAMDSGL</sequence>
<gene>
    <name evidence="1" type="ORF">EYF80_028562</name>
</gene>
<dbReference type="EMBL" id="SRLO01000319">
    <property type="protein sequence ID" value="TNN61267.1"/>
    <property type="molecule type" value="Genomic_DNA"/>
</dbReference>